<evidence type="ECO:0000256" key="6">
    <source>
        <dbReference type="ARBA" id="ARBA00022827"/>
    </source>
</evidence>
<dbReference type="GO" id="GO:0016740">
    <property type="term" value="F:transferase activity"/>
    <property type="evidence" value="ECO:0007669"/>
    <property type="project" value="UniProtKB-UniRule"/>
</dbReference>
<feature type="chain" id="PRO_5039950822" description="FAD:protein FMN transferase" evidence="12">
    <location>
        <begin position="23"/>
        <end position="352"/>
    </location>
</feature>
<dbReference type="PANTHER" id="PTHR30040:SF2">
    <property type="entry name" value="FAD:PROTEIN FMN TRANSFERASE"/>
    <property type="match status" value="1"/>
</dbReference>
<evidence type="ECO:0000313" key="13">
    <source>
        <dbReference type="EMBL" id="HJG29818.1"/>
    </source>
</evidence>
<dbReference type="Gene3D" id="3.10.520.10">
    <property type="entry name" value="ApbE-like domains"/>
    <property type="match status" value="1"/>
</dbReference>
<evidence type="ECO:0000256" key="8">
    <source>
        <dbReference type="ARBA" id="ARBA00031306"/>
    </source>
</evidence>
<dbReference type="SUPFAM" id="SSF143631">
    <property type="entry name" value="ApbE-like"/>
    <property type="match status" value="1"/>
</dbReference>
<name>A0A921LS76_9ACTN</name>
<dbReference type="PANTHER" id="PTHR30040">
    <property type="entry name" value="THIAMINE BIOSYNTHESIS LIPOPROTEIN APBE"/>
    <property type="match status" value="1"/>
</dbReference>
<keyword evidence="7 10" id="KW-0460">Magnesium</keyword>
<feature type="binding site" evidence="11">
    <location>
        <position position="303"/>
    </location>
    <ligand>
        <name>Mg(2+)</name>
        <dbReference type="ChEBI" id="CHEBI:18420"/>
    </ligand>
</feature>
<evidence type="ECO:0000313" key="14">
    <source>
        <dbReference type="Proteomes" id="UP000746751"/>
    </source>
</evidence>
<evidence type="ECO:0000256" key="9">
    <source>
        <dbReference type="ARBA" id="ARBA00048540"/>
    </source>
</evidence>
<dbReference type="InterPro" id="IPR003374">
    <property type="entry name" value="ApbE-like_sf"/>
</dbReference>
<dbReference type="EMBL" id="DYVF01000002">
    <property type="protein sequence ID" value="HJG29818.1"/>
    <property type="molecule type" value="Genomic_DNA"/>
</dbReference>
<evidence type="ECO:0000256" key="4">
    <source>
        <dbReference type="ARBA" id="ARBA00022679"/>
    </source>
</evidence>
<reference evidence="13" key="1">
    <citation type="journal article" date="2021" name="PeerJ">
        <title>Extensive microbial diversity within the chicken gut microbiome revealed by metagenomics and culture.</title>
        <authorList>
            <person name="Gilroy R."/>
            <person name="Ravi A."/>
            <person name="Getino M."/>
            <person name="Pursley I."/>
            <person name="Horton D.L."/>
            <person name="Alikhan N.F."/>
            <person name="Baker D."/>
            <person name="Gharbi K."/>
            <person name="Hall N."/>
            <person name="Watson M."/>
            <person name="Adriaenssens E.M."/>
            <person name="Foster-Nyarko E."/>
            <person name="Jarju S."/>
            <person name="Secka A."/>
            <person name="Antonio M."/>
            <person name="Oren A."/>
            <person name="Chaudhuri R.R."/>
            <person name="La Ragione R."/>
            <person name="Hildebrand F."/>
            <person name="Pallen M.J."/>
        </authorList>
    </citation>
    <scope>NUCLEOTIDE SEQUENCE</scope>
    <source>
        <strain evidence="13">ChiGjej2B2-7701</strain>
    </source>
</reference>
<keyword evidence="6 10" id="KW-0274">FAD</keyword>
<comment type="caution">
    <text evidence="13">The sequence shown here is derived from an EMBL/GenBank/DDBJ whole genome shotgun (WGS) entry which is preliminary data.</text>
</comment>
<evidence type="ECO:0000256" key="3">
    <source>
        <dbReference type="ARBA" id="ARBA00022630"/>
    </source>
</evidence>
<comment type="catalytic activity">
    <reaction evidence="9 10">
        <text>L-threonyl-[protein] + FAD = FMN-L-threonyl-[protein] + AMP + H(+)</text>
        <dbReference type="Rhea" id="RHEA:36847"/>
        <dbReference type="Rhea" id="RHEA-COMP:11060"/>
        <dbReference type="Rhea" id="RHEA-COMP:11061"/>
        <dbReference type="ChEBI" id="CHEBI:15378"/>
        <dbReference type="ChEBI" id="CHEBI:30013"/>
        <dbReference type="ChEBI" id="CHEBI:57692"/>
        <dbReference type="ChEBI" id="CHEBI:74257"/>
        <dbReference type="ChEBI" id="CHEBI:456215"/>
        <dbReference type="EC" id="2.7.1.180"/>
    </reaction>
</comment>
<comment type="cofactor">
    <cofactor evidence="11">
        <name>Mg(2+)</name>
        <dbReference type="ChEBI" id="CHEBI:18420"/>
    </cofactor>
    <cofactor evidence="11">
        <name>Mn(2+)</name>
        <dbReference type="ChEBI" id="CHEBI:29035"/>
    </cofactor>
    <text evidence="11">Magnesium. Can also use manganese.</text>
</comment>
<accession>A0A921LS76</accession>
<evidence type="ECO:0000256" key="1">
    <source>
        <dbReference type="ARBA" id="ARBA00011955"/>
    </source>
</evidence>
<dbReference type="GO" id="GO:0046872">
    <property type="term" value="F:metal ion binding"/>
    <property type="evidence" value="ECO:0007669"/>
    <property type="project" value="UniProtKB-UniRule"/>
</dbReference>
<keyword evidence="12" id="KW-0732">Signal</keyword>
<proteinExistence type="inferred from homology"/>
<dbReference type="PIRSF" id="PIRSF006268">
    <property type="entry name" value="ApbE"/>
    <property type="match status" value="1"/>
</dbReference>
<dbReference type="EC" id="2.7.1.180" evidence="1 10"/>
<organism evidence="13 14">
    <name type="scientific">Collinsella ihumii</name>
    <dbReference type="NCBI Taxonomy" id="1720204"/>
    <lineage>
        <taxon>Bacteria</taxon>
        <taxon>Bacillati</taxon>
        <taxon>Actinomycetota</taxon>
        <taxon>Coriobacteriia</taxon>
        <taxon>Coriobacteriales</taxon>
        <taxon>Coriobacteriaceae</taxon>
        <taxon>Collinsella</taxon>
    </lineage>
</organism>
<feature type="binding site" evidence="11">
    <location>
        <position position="186"/>
    </location>
    <ligand>
        <name>Mg(2+)</name>
        <dbReference type="ChEBI" id="CHEBI:18420"/>
    </ligand>
</feature>
<keyword evidence="4 10" id="KW-0808">Transferase</keyword>
<feature type="binding site" evidence="11">
    <location>
        <position position="307"/>
    </location>
    <ligand>
        <name>Mg(2+)</name>
        <dbReference type="ChEBI" id="CHEBI:18420"/>
    </ligand>
</feature>
<evidence type="ECO:0000256" key="2">
    <source>
        <dbReference type="ARBA" id="ARBA00016337"/>
    </source>
</evidence>
<dbReference type="Proteomes" id="UP000746751">
    <property type="component" value="Unassembled WGS sequence"/>
</dbReference>
<keyword evidence="3 10" id="KW-0285">Flavoprotein</keyword>
<evidence type="ECO:0000256" key="5">
    <source>
        <dbReference type="ARBA" id="ARBA00022723"/>
    </source>
</evidence>
<sequence>MNSLSSFPSRRALLAGAGIALAGSLTCLLPGCSESGGSAAVGPGEEPASGGTFAFDTYCTFSVYGDDAALSKLTQACARYDKLFNLYSSDSDIARINAAKGAAVEVDPATADLVSQALAYCAEFDGLFDITIGAVSTLWDFDEGVRPSDEAISDALPHVGWRGVHVDEDACTVQLDDPQAQLDLGGIAKGYVADRLVELLEAETSATAAMISLGGNIALFGTKPDGEPWLVGVRDPNDPGGSTVVGTASLAEPTSLVTSGLYERTFEQDGVTYWHILDPNTGMPVSTDVDSVTVACPSSTLADTLSTTLFVAGSNRGRKIADERDDVAAYFILHDGATVESSRWDAITSFTS</sequence>
<comment type="similarity">
    <text evidence="10">Belongs to the ApbE family.</text>
</comment>
<keyword evidence="5 10" id="KW-0479">Metal-binding</keyword>
<evidence type="ECO:0000256" key="7">
    <source>
        <dbReference type="ARBA" id="ARBA00022842"/>
    </source>
</evidence>
<evidence type="ECO:0000256" key="11">
    <source>
        <dbReference type="PIRSR" id="PIRSR006268-2"/>
    </source>
</evidence>
<evidence type="ECO:0000256" key="10">
    <source>
        <dbReference type="PIRNR" id="PIRNR006268"/>
    </source>
</evidence>
<reference evidence="13" key="2">
    <citation type="submission" date="2021-09" db="EMBL/GenBank/DDBJ databases">
        <authorList>
            <person name="Gilroy R."/>
        </authorList>
    </citation>
    <scope>NUCLEOTIDE SEQUENCE</scope>
    <source>
        <strain evidence="13">ChiGjej2B2-7701</strain>
    </source>
</reference>
<protein>
    <recommendedName>
        <fullName evidence="2 10">FAD:protein FMN transferase</fullName>
        <ecNumber evidence="1 10">2.7.1.180</ecNumber>
    </recommendedName>
    <alternativeName>
        <fullName evidence="8 10">Flavin transferase</fullName>
    </alternativeName>
</protein>
<dbReference type="AlphaFoldDB" id="A0A921LS76"/>
<dbReference type="InterPro" id="IPR024932">
    <property type="entry name" value="ApbE"/>
</dbReference>
<dbReference type="Pfam" id="PF02424">
    <property type="entry name" value="ApbE"/>
    <property type="match status" value="1"/>
</dbReference>
<feature type="signal peptide" evidence="12">
    <location>
        <begin position="1"/>
        <end position="22"/>
    </location>
</feature>
<gene>
    <name evidence="13" type="ORF">K8U80_00275</name>
</gene>
<evidence type="ECO:0000256" key="12">
    <source>
        <dbReference type="SAM" id="SignalP"/>
    </source>
</evidence>